<feature type="region of interest" description="Disordered" evidence="6">
    <location>
        <begin position="745"/>
        <end position="770"/>
    </location>
</feature>
<evidence type="ECO:0000256" key="1">
    <source>
        <dbReference type="ARBA" id="ARBA00004651"/>
    </source>
</evidence>
<organism evidence="9 10">
    <name type="scientific">Haloechinothrix salitolerans</name>
    <dbReference type="NCBI Taxonomy" id="926830"/>
    <lineage>
        <taxon>Bacteria</taxon>
        <taxon>Bacillati</taxon>
        <taxon>Actinomycetota</taxon>
        <taxon>Actinomycetes</taxon>
        <taxon>Pseudonocardiales</taxon>
        <taxon>Pseudonocardiaceae</taxon>
        <taxon>Haloechinothrix</taxon>
    </lineage>
</organism>
<feature type="transmembrane region" description="Helical" evidence="7">
    <location>
        <begin position="317"/>
        <end position="338"/>
    </location>
</feature>
<dbReference type="Gene3D" id="1.20.1640.10">
    <property type="entry name" value="Multidrug efflux transporter AcrB transmembrane domain"/>
    <property type="match status" value="2"/>
</dbReference>
<feature type="transmembrane region" description="Helical" evidence="7">
    <location>
        <begin position="12"/>
        <end position="30"/>
    </location>
</feature>
<reference evidence="10" key="1">
    <citation type="journal article" date="2019" name="Int. J. Syst. Evol. Microbiol.">
        <title>The Global Catalogue of Microorganisms (GCM) 10K type strain sequencing project: providing services to taxonomists for standard genome sequencing and annotation.</title>
        <authorList>
            <consortium name="The Broad Institute Genomics Platform"/>
            <consortium name="The Broad Institute Genome Sequencing Center for Infectious Disease"/>
            <person name="Wu L."/>
            <person name="Ma J."/>
        </authorList>
    </citation>
    <scope>NUCLEOTIDE SEQUENCE [LARGE SCALE GENOMIC DNA]</scope>
    <source>
        <strain evidence="10">KCTC 32255</strain>
    </source>
</reference>
<keyword evidence="10" id="KW-1185">Reference proteome</keyword>
<keyword evidence="5 7" id="KW-0472">Membrane</keyword>
<keyword evidence="2" id="KW-1003">Cell membrane</keyword>
<protein>
    <submittedName>
        <fullName evidence="9">MMPL family transporter</fullName>
    </submittedName>
</protein>
<evidence type="ECO:0000256" key="5">
    <source>
        <dbReference type="ARBA" id="ARBA00023136"/>
    </source>
</evidence>
<evidence type="ECO:0000256" key="6">
    <source>
        <dbReference type="SAM" id="MobiDB-lite"/>
    </source>
</evidence>
<dbReference type="Proteomes" id="UP001596337">
    <property type="component" value="Unassembled WGS sequence"/>
</dbReference>
<feature type="transmembrane region" description="Helical" evidence="7">
    <location>
        <begin position="635"/>
        <end position="656"/>
    </location>
</feature>
<feature type="domain" description="Membrane transport protein MMPL" evidence="8">
    <location>
        <begin position="193"/>
        <end position="343"/>
    </location>
</feature>
<keyword evidence="3 7" id="KW-0812">Transmembrane</keyword>
<comment type="caution">
    <text evidence="9">The sequence shown here is derived from an EMBL/GenBank/DDBJ whole genome shotgun (WGS) entry which is preliminary data.</text>
</comment>
<keyword evidence="4 7" id="KW-1133">Transmembrane helix</keyword>
<comment type="subcellular location">
    <subcellularLocation>
        <location evidence="1">Cell membrane</location>
        <topology evidence="1">Multi-pass membrane protein</topology>
    </subcellularLocation>
</comment>
<feature type="transmembrane region" description="Helical" evidence="7">
    <location>
        <begin position="662"/>
        <end position="684"/>
    </location>
</feature>
<dbReference type="EMBL" id="JBHSXX010000001">
    <property type="protein sequence ID" value="MFC6866427.1"/>
    <property type="molecule type" value="Genomic_DNA"/>
</dbReference>
<dbReference type="RefSeq" id="WP_345402067.1">
    <property type="nucleotide sequence ID" value="NZ_BAABLA010000108.1"/>
</dbReference>
<dbReference type="Pfam" id="PF03176">
    <property type="entry name" value="MMPL"/>
    <property type="match status" value="1"/>
</dbReference>
<dbReference type="PANTHER" id="PTHR33406">
    <property type="entry name" value="MEMBRANE PROTEIN MJ1562-RELATED"/>
    <property type="match status" value="1"/>
</dbReference>
<dbReference type="SUPFAM" id="SSF82866">
    <property type="entry name" value="Multidrug efflux transporter AcrB transmembrane domain"/>
    <property type="match status" value="2"/>
</dbReference>
<evidence type="ECO:0000313" key="10">
    <source>
        <dbReference type="Proteomes" id="UP001596337"/>
    </source>
</evidence>
<feature type="transmembrane region" description="Helical" evidence="7">
    <location>
        <begin position="696"/>
        <end position="718"/>
    </location>
</feature>
<gene>
    <name evidence="9" type="ORF">ACFQGD_04650</name>
</gene>
<feature type="transmembrane region" description="Helical" evidence="7">
    <location>
        <begin position="264"/>
        <end position="284"/>
    </location>
</feature>
<dbReference type="InterPro" id="IPR004869">
    <property type="entry name" value="MMPL_dom"/>
</dbReference>
<evidence type="ECO:0000256" key="7">
    <source>
        <dbReference type="SAM" id="Phobius"/>
    </source>
</evidence>
<evidence type="ECO:0000256" key="4">
    <source>
        <dbReference type="ARBA" id="ARBA00022989"/>
    </source>
</evidence>
<accession>A0ABW2BTT0</accession>
<feature type="transmembrane region" description="Helical" evidence="7">
    <location>
        <begin position="724"/>
        <end position="745"/>
    </location>
</feature>
<name>A0ABW2BTT0_9PSEU</name>
<sequence>MRVIRKINRRQVVYAIATGLLTALVVLGVTQSRVETGIDSFLPARDPAVSEYEELSTSFGGDPVVVLLETEQPHQLFEKTQLMRLLKLEGDLSRLSGAAGVYGPATTLNQIAGRAQELMAELSGRRDALQARARSKARQAGKSDGEVAAAVERATRKFDRRYGQLLVQSLPTGLPTLSNQSFVSSVLFTPDGEPRPQWKFVVPSEKAVAIHVRPRQGLEQSATDELVASVRAAVGSAEVDVSRVTVSGVPALAEKLGEKVRYEVPLLGGAALLAVGLCFLIVPWRRRRSRLLPLVSALAGTAVTVSVFGWLDRPLSLGVVAFLPVLLAVGSDFATYLTQRAQRRVVLAVACATSASFGALAISPVPFVRDLGIALSIGVLLSFVAGLLLAARFAGQENRFEQSVPRTAGESRVATTRRKVRSRQVAALFAVAVIAIAGWAMLPKLSVQSDLEDLVDGLPALTQAEHVEHVLGASGEIALVMHGDDVTSPEALAWMRQARDIAVTRYGDLMHPGLSVPELLGFLGPSPSPKQIEAGVRLLPPYLSGAVLRPDAREAVMYFGVDFNDVAGLGQLRDGLMDQLPPPPRGYEVELTGLPILAARGYELVSDNRYLINGVGIAAAGFVLALVLSRRKDALRAVTTAVLATGVCFFALWLTGTSLSPITVAVGPLVAAVGCEFTVLLSEAVRRRDRRLQQSVMLVAMVSAVGYLVLGLSVLAAIQQFGLLLAASVLLSLVTAMVVVSATTAGEQRPTPPGNALSSTPSEALEGVTR</sequence>
<evidence type="ECO:0000256" key="2">
    <source>
        <dbReference type="ARBA" id="ARBA00022475"/>
    </source>
</evidence>
<feature type="transmembrane region" description="Helical" evidence="7">
    <location>
        <begin position="345"/>
        <end position="365"/>
    </location>
</feature>
<evidence type="ECO:0000259" key="8">
    <source>
        <dbReference type="Pfam" id="PF03176"/>
    </source>
</evidence>
<proteinExistence type="predicted"/>
<evidence type="ECO:0000256" key="3">
    <source>
        <dbReference type="ARBA" id="ARBA00022692"/>
    </source>
</evidence>
<feature type="transmembrane region" description="Helical" evidence="7">
    <location>
        <begin position="291"/>
        <end position="311"/>
    </location>
</feature>
<evidence type="ECO:0000313" key="9">
    <source>
        <dbReference type="EMBL" id="MFC6866427.1"/>
    </source>
</evidence>
<dbReference type="PANTHER" id="PTHR33406:SF13">
    <property type="entry name" value="MEMBRANE PROTEIN YDFJ"/>
    <property type="match status" value="1"/>
</dbReference>
<feature type="transmembrane region" description="Helical" evidence="7">
    <location>
        <begin position="610"/>
        <end position="628"/>
    </location>
</feature>
<feature type="transmembrane region" description="Helical" evidence="7">
    <location>
        <begin position="371"/>
        <end position="391"/>
    </location>
</feature>
<dbReference type="InterPro" id="IPR050545">
    <property type="entry name" value="Mycobact_MmpL"/>
</dbReference>
<feature type="transmembrane region" description="Helical" evidence="7">
    <location>
        <begin position="425"/>
        <end position="442"/>
    </location>
</feature>